<dbReference type="Proteomes" id="UP000479190">
    <property type="component" value="Unassembled WGS sequence"/>
</dbReference>
<proteinExistence type="predicted"/>
<dbReference type="AlphaFoldDB" id="A0A6H5IVE1"/>
<keyword evidence="2" id="KW-1185">Reference proteome</keyword>
<sequence length="96" mass="10684">MRASAPAETVINDSGMTLYNNRQLLRASPHHRAIDAIYSPSEATDRARNGRNTRELSFGENTIAFASISRCKICAILERLSGRTSWIDCQGAHTQY</sequence>
<reference evidence="1 2" key="1">
    <citation type="submission" date="2020-02" db="EMBL/GenBank/DDBJ databases">
        <authorList>
            <person name="Ferguson B K."/>
        </authorList>
    </citation>
    <scope>NUCLEOTIDE SEQUENCE [LARGE SCALE GENOMIC DNA]</scope>
</reference>
<name>A0A6H5IVE1_9HYME</name>
<gene>
    <name evidence="1" type="ORF">TBRA_LOCUS11418</name>
</gene>
<evidence type="ECO:0000313" key="1">
    <source>
        <dbReference type="EMBL" id="CAB0039679.1"/>
    </source>
</evidence>
<dbReference type="EMBL" id="CADCXV010000975">
    <property type="protein sequence ID" value="CAB0039679.1"/>
    <property type="molecule type" value="Genomic_DNA"/>
</dbReference>
<protein>
    <submittedName>
        <fullName evidence="1">Uncharacterized protein</fullName>
    </submittedName>
</protein>
<evidence type="ECO:0000313" key="2">
    <source>
        <dbReference type="Proteomes" id="UP000479190"/>
    </source>
</evidence>
<accession>A0A6H5IVE1</accession>
<organism evidence="1 2">
    <name type="scientific">Trichogramma brassicae</name>
    <dbReference type="NCBI Taxonomy" id="86971"/>
    <lineage>
        <taxon>Eukaryota</taxon>
        <taxon>Metazoa</taxon>
        <taxon>Ecdysozoa</taxon>
        <taxon>Arthropoda</taxon>
        <taxon>Hexapoda</taxon>
        <taxon>Insecta</taxon>
        <taxon>Pterygota</taxon>
        <taxon>Neoptera</taxon>
        <taxon>Endopterygota</taxon>
        <taxon>Hymenoptera</taxon>
        <taxon>Apocrita</taxon>
        <taxon>Proctotrupomorpha</taxon>
        <taxon>Chalcidoidea</taxon>
        <taxon>Trichogrammatidae</taxon>
        <taxon>Trichogramma</taxon>
    </lineage>
</organism>